<dbReference type="Proteomes" id="UP000235371">
    <property type="component" value="Unassembled WGS sequence"/>
</dbReference>
<evidence type="ECO:0000313" key="3">
    <source>
        <dbReference type="Proteomes" id="UP000235371"/>
    </source>
</evidence>
<feature type="compositionally biased region" description="Basic and acidic residues" evidence="1">
    <location>
        <begin position="117"/>
        <end position="131"/>
    </location>
</feature>
<keyword evidence="3" id="KW-1185">Reference proteome</keyword>
<evidence type="ECO:0000313" key="2">
    <source>
        <dbReference type="EMBL" id="PMD65160.1"/>
    </source>
</evidence>
<proteinExistence type="predicted"/>
<dbReference type="InParanoid" id="A0A2J6TQ66"/>
<reference evidence="2 3" key="1">
    <citation type="submission" date="2016-04" db="EMBL/GenBank/DDBJ databases">
        <title>A degradative enzymes factory behind the ericoid mycorrhizal symbiosis.</title>
        <authorList>
            <consortium name="DOE Joint Genome Institute"/>
            <person name="Martino E."/>
            <person name="Morin E."/>
            <person name="Grelet G."/>
            <person name="Kuo A."/>
            <person name="Kohler A."/>
            <person name="Daghino S."/>
            <person name="Barry K."/>
            <person name="Choi C."/>
            <person name="Cichocki N."/>
            <person name="Clum A."/>
            <person name="Copeland A."/>
            <person name="Hainaut M."/>
            <person name="Haridas S."/>
            <person name="Labutti K."/>
            <person name="Lindquist E."/>
            <person name="Lipzen A."/>
            <person name="Khouja H.-R."/>
            <person name="Murat C."/>
            <person name="Ohm R."/>
            <person name="Olson A."/>
            <person name="Spatafora J."/>
            <person name="Veneault-Fourrey C."/>
            <person name="Henrissat B."/>
            <person name="Grigoriev I."/>
            <person name="Martin F."/>
            <person name="Perotto S."/>
        </authorList>
    </citation>
    <scope>NUCLEOTIDE SEQUENCE [LARGE SCALE GENOMIC DNA]</scope>
    <source>
        <strain evidence="2 3">E</strain>
    </source>
</reference>
<protein>
    <submittedName>
        <fullName evidence="2">Uncharacterized protein</fullName>
    </submittedName>
</protein>
<organism evidence="2 3">
    <name type="scientific">Hyaloscypha bicolor E</name>
    <dbReference type="NCBI Taxonomy" id="1095630"/>
    <lineage>
        <taxon>Eukaryota</taxon>
        <taxon>Fungi</taxon>
        <taxon>Dikarya</taxon>
        <taxon>Ascomycota</taxon>
        <taxon>Pezizomycotina</taxon>
        <taxon>Leotiomycetes</taxon>
        <taxon>Helotiales</taxon>
        <taxon>Hyaloscyphaceae</taxon>
        <taxon>Hyaloscypha</taxon>
        <taxon>Hyaloscypha bicolor</taxon>
    </lineage>
</organism>
<dbReference type="AlphaFoldDB" id="A0A2J6TQ66"/>
<evidence type="ECO:0000256" key="1">
    <source>
        <dbReference type="SAM" id="MobiDB-lite"/>
    </source>
</evidence>
<gene>
    <name evidence="2" type="ORF">K444DRAFT_625748</name>
</gene>
<dbReference type="GeneID" id="36590640"/>
<dbReference type="EMBL" id="KZ613747">
    <property type="protein sequence ID" value="PMD65160.1"/>
    <property type="molecule type" value="Genomic_DNA"/>
</dbReference>
<sequence length="200" mass="22367">MELGGDRGCQCKQAAHGKASESATLVKLAEDRHHTLDVSEAVEGNGGVPFYRALLELLAALKCAVCEISITMVMVGRTGDDLRVVELETCDVLAAPKTKPQGRWKLQIRSWRWRQSSREEDSGAEARKGGDVRPTFSRPPSLSSSSWVIYFEAFGSLKRRPFLNNKLELCHPSEKVPTENDRERRRDIIEKRALAHLVPV</sequence>
<dbReference type="RefSeq" id="XP_024742064.1">
    <property type="nucleotide sequence ID" value="XM_024882563.1"/>
</dbReference>
<accession>A0A2J6TQ66</accession>
<name>A0A2J6TQ66_9HELO</name>
<feature type="region of interest" description="Disordered" evidence="1">
    <location>
        <begin position="117"/>
        <end position="142"/>
    </location>
</feature>